<protein>
    <submittedName>
        <fullName evidence="4">LuxR family transcriptional regulator</fullName>
    </submittedName>
</protein>
<organism evidence="4 5">
    <name type="scientific">Streptomyces olivaceus</name>
    <dbReference type="NCBI Taxonomy" id="47716"/>
    <lineage>
        <taxon>Bacteria</taxon>
        <taxon>Bacillati</taxon>
        <taxon>Actinomycetota</taxon>
        <taxon>Actinomycetes</taxon>
        <taxon>Kitasatosporales</taxon>
        <taxon>Streptomycetaceae</taxon>
        <taxon>Streptomyces</taxon>
    </lineage>
</organism>
<comment type="caution">
    <text evidence="4">The sequence shown here is derived from an EMBL/GenBank/DDBJ whole genome shotgun (WGS) entry which is preliminary data.</text>
</comment>
<dbReference type="InterPro" id="IPR016032">
    <property type="entry name" value="Sig_transdc_resp-reg_C-effctor"/>
</dbReference>
<reference evidence="4 5" key="1">
    <citation type="submission" date="2021-06" db="EMBL/GenBank/DDBJ databases">
        <title>Ecological speciation of a Streptomyces species isolated from different habitats and geographic origins.</title>
        <authorList>
            <person name="Wang J."/>
        </authorList>
    </citation>
    <scope>NUCLEOTIDE SEQUENCE [LARGE SCALE GENOMIC DNA]</scope>
    <source>
        <strain evidence="4 5">FXJ8.012</strain>
    </source>
</reference>
<dbReference type="SUPFAM" id="SSF52540">
    <property type="entry name" value="P-loop containing nucleoside triphosphate hydrolases"/>
    <property type="match status" value="1"/>
</dbReference>
<dbReference type="PANTHER" id="PTHR16305:SF35">
    <property type="entry name" value="TRANSCRIPTIONAL ACTIVATOR DOMAIN"/>
    <property type="match status" value="1"/>
</dbReference>
<dbReference type="CDD" id="cd06170">
    <property type="entry name" value="LuxR_C_like"/>
    <property type="match status" value="1"/>
</dbReference>
<keyword evidence="2" id="KW-0067">ATP-binding</keyword>
<dbReference type="Pfam" id="PF13191">
    <property type="entry name" value="AAA_16"/>
    <property type="match status" value="1"/>
</dbReference>
<feature type="domain" description="HTH luxR-type" evidence="3">
    <location>
        <begin position="838"/>
        <end position="903"/>
    </location>
</feature>
<name>A0ABS7W0L4_STROV</name>
<sequence>MKPPVTGSAAAPRGPGARLVGRRDEIAHIDELTGAARAGRGGALVLLGEAGMGKTALLEHARTAGGLRTVRASGAQYEEELPFAALHHLCAPLLPRLAQLPAEHAETLRNTFGLGAEATDVFRIGLAALALLSSAARERPLLCLIDDAQWLDKASLKVLAFLARRVAGEPVALLFAVRGPSASGELDELPGLLLGGLSDTDARTLLSAPSHVTLDARVREQIVAEAGGNPLALLELPRAGGFAPPDTASVPTRIERGYRSRLVGLPEAARLLLTVASADPTGDPGLLWPAAGRLGIDLEEAGAAATATGLIDFGTRVRFCHPLARSAVYRAADARLCRLAHRVLAEVTDPAADPDRRAWHRAQACTGPDEEVAAELERSAARASSRGGTAAAAAFLERAAALSPGAGERAERTLTAVRAHADAGAVDAAARLLTTVEDAASDTGRQARVDLLRGRLAFLRRTDERGPAFVLRAARHLADLDPERSRDCFLDAVEMSLVVGRATGVMDRVLAEARSAPPSTSPDVLDALVRLAADGHRAAYPLMRSVLDGDTVPLWTRRPALAAMLAGELWDPHTHATIADWLVRAGRDAGSPHLLRLGLAQSASYAVLTGDLGRAMAAIAEEEAIADATDGHPVTYHRLQLAAMRGRREEALPLFASVTAAARATGAGQLIANTHWAKALLHNALGDHPTALDAARQAVADGDLFLAGFSLPELIEAAVRCGEHATAVTALASLTERTDAVGTPTGLGIAAYARGLVTGVEDHYRQAVEHLDESPLVPYRARARLLYGQWLRRAGRGRECRQQLRLAHEMLTDVGAEAFARRAAGELRAAGEPARTRSGPGLDGLTEQEVCIARLVGTGATSKEVAARLFLSPRTVDAHLRNIFRKLGIGSRRQLRDLPGLGG</sequence>
<dbReference type="InterPro" id="IPR000792">
    <property type="entry name" value="Tscrpt_reg_LuxR_C"/>
</dbReference>
<dbReference type="InterPro" id="IPR036388">
    <property type="entry name" value="WH-like_DNA-bd_sf"/>
</dbReference>
<dbReference type="PROSITE" id="PS50043">
    <property type="entry name" value="HTH_LUXR_2"/>
    <property type="match status" value="1"/>
</dbReference>
<dbReference type="Gene3D" id="1.10.10.10">
    <property type="entry name" value="Winged helix-like DNA-binding domain superfamily/Winged helix DNA-binding domain"/>
    <property type="match status" value="1"/>
</dbReference>
<evidence type="ECO:0000259" key="3">
    <source>
        <dbReference type="PROSITE" id="PS50043"/>
    </source>
</evidence>
<gene>
    <name evidence="4" type="ORF">KVH32_06820</name>
</gene>
<dbReference type="SMART" id="SM00421">
    <property type="entry name" value="HTH_LUXR"/>
    <property type="match status" value="1"/>
</dbReference>
<dbReference type="Pfam" id="PF00196">
    <property type="entry name" value="GerE"/>
    <property type="match status" value="1"/>
</dbReference>
<dbReference type="EMBL" id="JAHSTP010000002">
    <property type="protein sequence ID" value="MBZ6150880.1"/>
    <property type="molecule type" value="Genomic_DNA"/>
</dbReference>
<evidence type="ECO:0000313" key="5">
    <source>
        <dbReference type="Proteomes" id="UP000758701"/>
    </source>
</evidence>
<evidence type="ECO:0000256" key="1">
    <source>
        <dbReference type="ARBA" id="ARBA00022741"/>
    </source>
</evidence>
<dbReference type="InterPro" id="IPR027417">
    <property type="entry name" value="P-loop_NTPase"/>
</dbReference>
<dbReference type="PROSITE" id="PS00622">
    <property type="entry name" value="HTH_LUXR_1"/>
    <property type="match status" value="1"/>
</dbReference>
<dbReference type="Gene3D" id="1.25.40.10">
    <property type="entry name" value="Tetratricopeptide repeat domain"/>
    <property type="match status" value="1"/>
</dbReference>
<dbReference type="Gene3D" id="3.40.50.300">
    <property type="entry name" value="P-loop containing nucleotide triphosphate hydrolases"/>
    <property type="match status" value="1"/>
</dbReference>
<evidence type="ECO:0000313" key="4">
    <source>
        <dbReference type="EMBL" id="MBZ6150880.1"/>
    </source>
</evidence>
<dbReference type="Proteomes" id="UP000758701">
    <property type="component" value="Unassembled WGS sequence"/>
</dbReference>
<dbReference type="InterPro" id="IPR041664">
    <property type="entry name" value="AAA_16"/>
</dbReference>
<dbReference type="InterPro" id="IPR011990">
    <property type="entry name" value="TPR-like_helical_dom_sf"/>
</dbReference>
<evidence type="ECO:0000256" key="2">
    <source>
        <dbReference type="ARBA" id="ARBA00022840"/>
    </source>
</evidence>
<accession>A0ABS7W0L4</accession>
<dbReference type="PRINTS" id="PR00038">
    <property type="entry name" value="HTHLUXR"/>
</dbReference>
<proteinExistence type="predicted"/>
<dbReference type="PANTHER" id="PTHR16305">
    <property type="entry name" value="TESTICULAR SOLUBLE ADENYLYL CYCLASE"/>
    <property type="match status" value="1"/>
</dbReference>
<keyword evidence="5" id="KW-1185">Reference proteome</keyword>
<keyword evidence="1" id="KW-0547">Nucleotide-binding</keyword>
<dbReference type="SUPFAM" id="SSF46894">
    <property type="entry name" value="C-terminal effector domain of the bipartite response regulators"/>
    <property type="match status" value="1"/>
</dbReference>